<accession>A0ABV6EK17</accession>
<evidence type="ECO:0000313" key="4">
    <source>
        <dbReference type="Proteomes" id="UP001589792"/>
    </source>
</evidence>
<dbReference type="InterPro" id="IPR036396">
    <property type="entry name" value="Cyt_P450_sf"/>
</dbReference>
<dbReference type="PROSITE" id="PS00086">
    <property type="entry name" value="CYTOCHROME_P450"/>
    <property type="match status" value="1"/>
</dbReference>
<proteinExistence type="inferred from homology"/>
<evidence type="ECO:0000313" key="3">
    <source>
        <dbReference type="EMBL" id="MFC0229342.1"/>
    </source>
</evidence>
<dbReference type="InterPro" id="IPR017972">
    <property type="entry name" value="Cyt_P450_CS"/>
</dbReference>
<dbReference type="PRINTS" id="PR00359">
    <property type="entry name" value="BP450"/>
</dbReference>
<reference evidence="3 4" key="1">
    <citation type="submission" date="2024-09" db="EMBL/GenBank/DDBJ databases">
        <authorList>
            <person name="Sun Q."/>
            <person name="Mori K."/>
        </authorList>
    </citation>
    <scope>NUCLEOTIDE SEQUENCE [LARGE SCALE GENOMIC DNA]</scope>
    <source>
        <strain evidence="3 4">CCM 8626</strain>
    </source>
</reference>
<evidence type="ECO:0000256" key="2">
    <source>
        <dbReference type="ARBA" id="ARBA00010617"/>
    </source>
</evidence>
<dbReference type="Proteomes" id="UP001589792">
    <property type="component" value="Unassembled WGS sequence"/>
</dbReference>
<dbReference type="Gene3D" id="1.10.630.10">
    <property type="entry name" value="Cytochrome P450"/>
    <property type="match status" value="1"/>
</dbReference>
<comment type="similarity">
    <text evidence="2">Belongs to the cytochrome P450 family.</text>
</comment>
<dbReference type="SUPFAM" id="SSF48264">
    <property type="entry name" value="Cytochrome P450"/>
    <property type="match status" value="1"/>
</dbReference>
<dbReference type="PANTHER" id="PTHR46696:SF1">
    <property type="entry name" value="CYTOCHROME P450 YJIB-RELATED"/>
    <property type="match status" value="1"/>
</dbReference>
<sequence length="324" mass="35425">MACPFSVTSRQAVCEALTHRDLGVRPAHEPVPPALLATPAHPIFASLVRMRDDGVQPELKAAIGAALDSFSEDDIRQTTIKVAQQLATRLSTAEQLTRFNYSLPICLLAEMLGVAVRQRDALVDEVMDFVRCIAPGGSTQQMISGAQAAGKLQIRMQQADGPLFLRLSLQIGDRSLAEANAIGLFFQACEGTAGLLGQTLLLMSHRSESAEYLISEVLRQTPPIHTTRRFALRDTQLDGQALVKGQCVTIPLKTAEESFAFGYGVHQCPGSHWAKTIALAGIDYLSALNFDPSLLSYFRWRISQNAHVPEFYTAKEHNNDCGDF</sequence>
<evidence type="ECO:0000256" key="1">
    <source>
        <dbReference type="ARBA" id="ARBA00001971"/>
    </source>
</evidence>
<dbReference type="EMBL" id="JBHLXG010000038">
    <property type="protein sequence ID" value="MFC0229342.1"/>
    <property type="molecule type" value="Genomic_DNA"/>
</dbReference>
<protein>
    <submittedName>
        <fullName evidence="3">Cytochrome P450</fullName>
    </submittedName>
</protein>
<name>A0ABV6EK17_9GAMM</name>
<comment type="cofactor">
    <cofactor evidence="1">
        <name>heme</name>
        <dbReference type="ChEBI" id="CHEBI:30413"/>
    </cofactor>
</comment>
<gene>
    <name evidence="3" type="ORF">ACFFJ3_23075</name>
</gene>
<comment type="caution">
    <text evidence="3">The sequence shown here is derived from an EMBL/GenBank/DDBJ whole genome shotgun (WGS) entry which is preliminary data.</text>
</comment>
<dbReference type="RefSeq" id="WP_380680411.1">
    <property type="nucleotide sequence ID" value="NZ_CP173186.1"/>
</dbReference>
<dbReference type="InterPro" id="IPR002397">
    <property type="entry name" value="Cyt_P450_B"/>
</dbReference>
<keyword evidence="4" id="KW-1185">Reference proteome</keyword>
<dbReference type="PANTHER" id="PTHR46696">
    <property type="entry name" value="P450, PUTATIVE (EUROFUNG)-RELATED"/>
    <property type="match status" value="1"/>
</dbReference>
<organism evidence="3 4">
    <name type="scientific">Serratia aquatilis</name>
    <dbReference type="NCBI Taxonomy" id="1737515"/>
    <lineage>
        <taxon>Bacteria</taxon>
        <taxon>Pseudomonadati</taxon>
        <taxon>Pseudomonadota</taxon>
        <taxon>Gammaproteobacteria</taxon>
        <taxon>Enterobacterales</taxon>
        <taxon>Yersiniaceae</taxon>
        <taxon>Serratia</taxon>
    </lineage>
</organism>
<dbReference type="CDD" id="cd11036">
    <property type="entry name" value="AknT-like"/>
    <property type="match status" value="1"/>
</dbReference>